<evidence type="ECO:0000313" key="7">
    <source>
        <dbReference type="Proteomes" id="UP000289152"/>
    </source>
</evidence>
<feature type="compositionally biased region" description="Polar residues" evidence="4">
    <location>
        <begin position="40"/>
        <end position="49"/>
    </location>
</feature>
<feature type="compositionally biased region" description="Low complexity" evidence="4">
    <location>
        <begin position="1"/>
        <end position="20"/>
    </location>
</feature>
<evidence type="ECO:0000256" key="4">
    <source>
        <dbReference type="SAM" id="MobiDB-lite"/>
    </source>
</evidence>
<feature type="domain" description="Autophagy-related protein 13 N-terminal" evidence="5">
    <location>
        <begin position="57"/>
        <end position="320"/>
    </location>
</feature>
<comment type="similarity">
    <text evidence="1 3">Belongs to the ATG13 family. Fungi subfamily.</text>
</comment>
<feature type="compositionally biased region" description="Polar residues" evidence="4">
    <location>
        <begin position="21"/>
        <end position="33"/>
    </location>
</feature>
<feature type="region of interest" description="Disordered" evidence="4">
    <location>
        <begin position="359"/>
        <end position="421"/>
    </location>
</feature>
<dbReference type="GO" id="GO:0000423">
    <property type="term" value="P:mitophagy"/>
    <property type="evidence" value="ECO:0007669"/>
    <property type="project" value="TreeGrafter"/>
</dbReference>
<feature type="compositionally biased region" description="Low complexity" evidence="4">
    <location>
        <begin position="633"/>
        <end position="647"/>
    </location>
</feature>
<dbReference type="PANTHER" id="PTHR13430:SF4">
    <property type="entry name" value="AUTOPHAGY-RELATED PROTEIN 13"/>
    <property type="match status" value="1"/>
</dbReference>
<dbReference type="InterPro" id="IPR018731">
    <property type="entry name" value="Atg13_N"/>
</dbReference>
<dbReference type="Gene3D" id="3.30.900.10">
    <property type="entry name" value="HORMA domain"/>
    <property type="match status" value="1"/>
</dbReference>
<name>A0A4Q1BRN6_TREME</name>
<feature type="region of interest" description="Disordered" evidence="4">
    <location>
        <begin position="775"/>
        <end position="845"/>
    </location>
</feature>
<feature type="compositionally biased region" description="Polar residues" evidence="4">
    <location>
        <begin position="775"/>
        <end position="784"/>
    </location>
</feature>
<dbReference type="InterPro" id="IPR040182">
    <property type="entry name" value="ATG13"/>
</dbReference>
<dbReference type="GO" id="GO:1990316">
    <property type="term" value="C:Atg1/ULK1 kinase complex"/>
    <property type="evidence" value="ECO:0007669"/>
    <property type="project" value="InterPro"/>
</dbReference>
<accession>A0A4Q1BRN6</accession>
<evidence type="ECO:0000313" key="6">
    <source>
        <dbReference type="EMBL" id="RXK40643.1"/>
    </source>
</evidence>
<gene>
    <name evidence="6" type="ORF">M231_02100</name>
</gene>
<dbReference type="InterPro" id="IPR036570">
    <property type="entry name" value="HORMA_dom_sf"/>
</dbReference>
<dbReference type="EMBL" id="SDIL01000016">
    <property type="protein sequence ID" value="RXK40643.1"/>
    <property type="molecule type" value="Genomic_DNA"/>
</dbReference>
<reference evidence="6 7" key="1">
    <citation type="submission" date="2016-06" db="EMBL/GenBank/DDBJ databases">
        <title>Evolution of pathogenesis and genome organization in the Tremellales.</title>
        <authorList>
            <person name="Cuomo C."/>
            <person name="Litvintseva A."/>
            <person name="Heitman J."/>
            <person name="Chen Y."/>
            <person name="Sun S."/>
            <person name="Springer D."/>
            <person name="Dromer F."/>
            <person name="Young S."/>
            <person name="Zeng Q."/>
            <person name="Chapman S."/>
            <person name="Gujja S."/>
            <person name="Saif S."/>
            <person name="Birren B."/>
        </authorList>
    </citation>
    <scope>NUCLEOTIDE SEQUENCE [LARGE SCALE GENOMIC DNA]</scope>
    <source>
        <strain evidence="6 7">ATCC 28783</strain>
    </source>
</reference>
<dbReference type="GO" id="GO:0000407">
    <property type="term" value="C:phagophore assembly site"/>
    <property type="evidence" value="ECO:0007669"/>
    <property type="project" value="TreeGrafter"/>
</dbReference>
<dbReference type="PANTHER" id="PTHR13430">
    <property type="match status" value="1"/>
</dbReference>
<feature type="compositionally biased region" description="Polar residues" evidence="4">
    <location>
        <begin position="725"/>
        <end position="741"/>
    </location>
</feature>
<feature type="region of interest" description="Disordered" evidence="4">
    <location>
        <begin position="1004"/>
        <end position="1070"/>
    </location>
</feature>
<dbReference type="STRING" id="5217.A0A4Q1BRN6"/>
<dbReference type="Pfam" id="PF10033">
    <property type="entry name" value="ATG13"/>
    <property type="match status" value="1"/>
</dbReference>
<feature type="compositionally biased region" description="Low complexity" evidence="4">
    <location>
        <begin position="551"/>
        <end position="567"/>
    </location>
</feature>
<evidence type="ECO:0000259" key="5">
    <source>
        <dbReference type="Pfam" id="PF10033"/>
    </source>
</evidence>
<feature type="compositionally biased region" description="Basic and acidic residues" evidence="4">
    <location>
        <begin position="1056"/>
        <end position="1070"/>
    </location>
</feature>
<feature type="region of interest" description="Disordered" evidence="4">
    <location>
        <begin position="908"/>
        <end position="958"/>
    </location>
</feature>
<dbReference type="AlphaFoldDB" id="A0A4Q1BRN6"/>
<sequence length="1070" mass="114091">MSATPLRPAAYYPARPLSRPVSTPASPTPSQVATGLAPSSDPSSPTAGQPSREDQVIHHFYLKTVGVLVDGRLTHFGSVVDKNGESRQDRWFNLTLPDVDLHRSDLHIYRQVSLFPLIRQPGPLPVDLCTIPPLLIAFILDTSDLPGGQALMWNRASGKSKIDMGLLSGKGKGREHQRSGIILERWTFRATVTPADQTTSSVSEARIAFRFGVVHFRALYSLLRLLPAFRMFRRLRRAGNGLRLGIKLWAPEGYPNSKQGLTDAWEVMENGLVGLDTGLDSLVGEEGAPPELKQHFDLPPLDAFGFRYTLNAAYRSEIEFHVEDMESVLSEKFVDMDEDFFTPTVARDRLTDEARVSSAELAVRPTSRKQSLPAAIPTNPSPIPQRQQPATLESFARSGGSRLPSGVTPGTMPSGSAGGIFDRWGPLAEGLPFAGAPVRPSGGSKENIMQEGRPISGMATVAARRLSGHSVHPFTSASPSTSVLRSAPFVGQVTPSPVNRPQLSSSKPSSIGRTSSYLSQSGRSFTHAQLASASPPVTGVMSGVQYSSNASPKTISPISPSSLTFSKQPVPRSLSGRPPYMASSSSSPFIAGSLERDSSLPSPPGTAPQIIQRYSSYSSRQRVNSGLNPTHTGSHSSGDGSPGAGSSNLMRRMSTRQSQESGLRHSLEVPIEAGSDNEDIQAFLKALDSLPQPPSMAAQAAYASRPNLPSTSSSLSNPSVSASSIQPAGQDQALQPSSASNTRAPLTKALIDLQLKQMVGSFTFNTKKFATSFTSLVPQDRSPTPNAPIAPAPRPSAGMGLLSASRPSSAIRRVSAAGGEHDPARPTYRRQASGGSPLSKEATLLPNPADIPLPEASPSFLVSMNKPHAPGSARSLPGPASAPLVEDKAMPPELRSVGVMPIPMPPVEMLSPQTTGGTSTTDSTRTSRRGPVLLRGGFGDQRIMGGKASSSPSHSPIRDFRLRAADNKQVEEEPPAMTRPQTAGLQGGRYRLASASRDIPTVGVTQRYGQGRITAPSSLGGPVEEERRGRSGRINSEGGEKRGNIMSTPDEDHIEDLERFGEMSIENRRE</sequence>
<keyword evidence="7" id="KW-1185">Reference proteome</keyword>
<comment type="caution">
    <text evidence="6">The sequence shown here is derived from an EMBL/GenBank/DDBJ whole genome shotgun (WGS) entry which is preliminary data.</text>
</comment>
<dbReference type="Proteomes" id="UP000289152">
    <property type="component" value="Unassembled WGS sequence"/>
</dbReference>
<feature type="compositionally biased region" description="Polar residues" evidence="4">
    <location>
        <begin position="623"/>
        <end position="632"/>
    </location>
</feature>
<feature type="compositionally biased region" description="Low complexity" evidence="4">
    <location>
        <begin position="703"/>
        <end position="724"/>
    </location>
</feature>
<proteinExistence type="inferred from homology"/>
<organism evidence="6 7">
    <name type="scientific">Tremella mesenterica</name>
    <name type="common">Jelly fungus</name>
    <dbReference type="NCBI Taxonomy" id="5217"/>
    <lineage>
        <taxon>Eukaryota</taxon>
        <taxon>Fungi</taxon>
        <taxon>Dikarya</taxon>
        <taxon>Basidiomycota</taxon>
        <taxon>Agaricomycotina</taxon>
        <taxon>Tremellomycetes</taxon>
        <taxon>Tremellales</taxon>
        <taxon>Tremellaceae</taxon>
        <taxon>Tremella</taxon>
    </lineage>
</organism>
<dbReference type="GO" id="GO:0034497">
    <property type="term" value="P:protein localization to phagophore assembly site"/>
    <property type="evidence" value="ECO:0007669"/>
    <property type="project" value="TreeGrafter"/>
</dbReference>
<feature type="region of interest" description="Disordered" evidence="4">
    <location>
        <begin position="492"/>
        <end position="518"/>
    </location>
</feature>
<dbReference type="GO" id="GO:0005829">
    <property type="term" value="C:cytosol"/>
    <property type="evidence" value="ECO:0007669"/>
    <property type="project" value="TreeGrafter"/>
</dbReference>
<evidence type="ECO:0000256" key="3">
    <source>
        <dbReference type="RuleBase" id="RU361214"/>
    </source>
</evidence>
<feature type="region of interest" description="Disordered" evidence="4">
    <location>
        <begin position="697"/>
        <end position="741"/>
    </location>
</feature>
<feature type="region of interest" description="Disordered" evidence="4">
    <location>
        <begin position="1"/>
        <end position="51"/>
    </location>
</feature>
<dbReference type="FunCoup" id="A0A4Q1BRN6">
    <property type="interactions" value="61"/>
</dbReference>
<feature type="compositionally biased region" description="Low complexity" evidence="4">
    <location>
        <begin position="609"/>
        <end position="622"/>
    </location>
</feature>
<keyword evidence="2 3" id="KW-0072">Autophagy</keyword>
<feature type="region of interest" description="Disordered" evidence="4">
    <location>
        <begin position="545"/>
        <end position="664"/>
    </location>
</feature>
<evidence type="ECO:0000256" key="1">
    <source>
        <dbReference type="ARBA" id="ARBA00005246"/>
    </source>
</evidence>
<dbReference type="VEuPathDB" id="FungiDB:TREMEDRAFT_71468"/>
<feature type="compositionally biased region" description="Pro residues" evidence="4">
    <location>
        <begin position="785"/>
        <end position="794"/>
    </location>
</feature>
<evidence type="ECO:0000256" key="2">
    <source>
        <dbReference type="ARBA" id="ARBA00023006"/>
    </source>
</evidence>
<dbReference type="GO" id="GO:0034727">
    <property type="term" value="P:piecemeal microautophagy of the nucleus"/>
    <property type="evidence" value="ECO:0007669"/>
    <property type="project" value="TreeGrafter"/>
</dbReference>
<dbReference type="InParanoid" id="A0A4Q1BRN6"/>
<feature type="compositionally biased region" description="Polar residues" evidence="4">
    <location>
        <begin position="493"/>
        <end position="518"/>
    </location>
</feature>
<dbReference type="OrthoDB" id="70161at2759"/>
<feature type="compositionally biased region" description="Low complexity" evidence="4">
    <location>
        <begin position="914"/>
        <end position="924"/>
    </location>
</feature>
<protein>
    <recommendedName>
        <fullName evidence="3">Autophagy-related protein 13</fullName>
    </recommendedName>
</protein>